<reference evidence="1 2" key="1">
    <citation type="submission" date="2016-10" db="EMBL/GenBank/DDBJ databases">
        <authorList>
            <person name="Varghese N."/>
            <person name="Submissions S."/>
        </authorList>
    </citation>
    <scope>NUCLEOTIDE SEQUENCE [LARGE SCALE GENOMIC DNA]</scope>
    <source>
        <strain evidence="1 2">DSM 25353</strain>
    </source>
</reference>
<accession>A0A8X8LDB8</accession>
<keyword evidence="2" id="KW-1185">Reference proteome</keyword>
<evidence type="ECO:0000313" key="1">
    <source>
        <dbReference type="EMBL" id="SDW41028.1"/>
    </source>
</evidence>
<dbReference type="InterPro" id="IPR043519">
    <property type="entry name" value="NT_sf"/>
</dbReference>
<evidence type="ECO:0000313" key="2">
    <source>
        <dbReference type="Proteomes" id="UP000198711"/>
    </source>
</evidence>
<dbReference type="EMBL" id="FNNO01000002">
    <property type="protein sequence ID" value="SDW41028.1"/>
    <property type="molecule type" value="Genomic_DNA"/>
</dbReference>
<dbReference type="Proteomes" id="UP000198711">
    <property type="component" value="Unassembled WGS sequence"/>
</dbReference>
<proteinExistence type="predicted"/>
<gene>
    <name evidence="1" type="ORF">SAMN05444410_102235</name>
</gene>
<comment type="caution">
    <text evidence="1">The sequence shown here is derived from an EMBL/GenBank/DDBJ whole genome shotgun (WGS) entry which is preliminary data.</text>
</comment>
<organism evidence="1 2">
    <name type="scientific">Hydrobacter penzbergensis</name>
    <dbReference type="NCBI Taxonomy" id="1235997"/>
    <lineage>
        <taxon>Bacteria</taxon>
        <taxon>Pseudomonadati</taxon>
        <taxon>Bacteroidota</taxon>
        <taxon>Chitinophagia</taxon>
        <taxon>Chitinophagales</taxon>
        <taxon>Chitinophagaceae</taxon>
        <taxon>Hydrobacter</taxon>
    </lineage>
</organism>
<dbReference type="SUPFAM" id="SSF81301">
    <property type="entry name" value="Nucleotidyltransferase"/>
    <property type="match status" value="1"/>
</dbReference>
<dbReference type="RefSeq" id="WP_092722394.1">
    <property type="nucleotide sequence ID" value="NZ_FNNO01000002.1"/>
</dbReference>
<name>A0A8X8LDB8_9BACT</name>
<protein>
    <recommendedName>
        <fullName evidence="3">Nucleotidyl transferase AbiEii toxin, Type IV TA system</fullName>
    </recommendedName>
</protein>
<dbReference type="AlphaFoldDB" id="A0A8X8LDB8"/>
<dbReference type="Gene3D" id="3.30.460.40">
    <property type="match status" value="1"/>
</dbReference>
<evidence type="ECO:0008006" key="3">
    <source>
        <dbReference type="Google" id="ProtNLM"/>
    </source>
</evidence>
<sequence>MSNIFNEDFRDFLSALNNNEVRYLLVGGFSVILYGYSRTTGDMDIWVDRTSENYQKLKKAFSEFGMPVFDMTEDNFLFHPNWDVFTFGNPPVAIDVMIRVKGLDFETCFNQSVLFEDDGLKIRTIHKNNLIEAKKVSGRSKDLNDLENLQSE</sequence>